<feature type="transmembrane region" description="Helical" evidence="1">
    <location>
        <begin position="328"/>
        <end position="347"/>
    </location>
</feature>
<evidence type="ECO:0000256" key="1">
    <source>
        <dbReference type="SAM" id="Phobius"/>
    </source>
</evidence>
<dbReference type="SUPFAM" id="SSF48317">
    <property type="entry name" value="Acid phosphatase/Vanadium-dependent haloperoxidase"/>
    <property type="match status" value="2"/>
</dbReference>
<dbReference type="PANTHER" id="PTHR14969:SF13">
    <property type="entry name" value="AT30094P"/>
    <property type="match status" value="1"/>
</dbReference>
<feature type="transmembrane region" description="Helical" evidence="1">
    <location>
        <begin position="153"/>
        <end position="171"/>
    </location>
</feature>
<sequence length="401" mass="43695">METRPQRKCSHAGRIIRHLLLVALVVVVSYVAFDGAWESRAIYVCDAIVPEAEFDETGSTTTLRECTSLADTSSCVGLYDVDGNPSTCVVSSCGYKLLPHVDVSVAGSYDPLDPNAGASPTSFLSIMSIFYGIVPYIGVLYLASFLATGNISYLTRLFVWGMIATLNEVIFKRIFDQRRPSGSCLYFESYGMPSGHAATSMGLLTYILLELFVYHPNVLCGLTCQSRRRRRTRDEEAGTTTTTASSSSRIDYAFVWGYGWYVPSSGRGDANDPAGGGNGDGDNDDGADDIARSDSVFVHIRDVDANIAEGVDGGGGTIQGRGKWVHHIYALCYALLLLPVPFSRVYLHDHTRDQVLAGSALGVSISIIWYICFVRTFGGKLLTRWGKSDCGRWWGLKLGTV</sequence>
<evidence type="ECO:0000313" key="2">
    <source>
        <dbReference type="EMBL" id="KAL3806153.1"/>
    </source>
</evidence>
<organism evidence="2 3">
    <name type="scientific">Cyclostephanos tholiformis</name>
    <dbReference type="NCBI Taxonomy" id="382380"/>
    <lineage>
        <taxon>Eukaryota</taxon>
        <taxon>Sar</taxon>
        <taxon>Stramenopiles</taxon>
        <taxon>Ochrophyta</taxon>
        <taxon>Bacillariophyta</taxon>
        <taxon>Coscinodiscophyceae</taxon>
        <taxon>Thalassiosirophycidae</taxon>
        <taxon>Stephanodiscales</taxon>
        <taxon>Stephanodiscaceae</taxon>
        <taxon>Cyclostephanos</taxon>
    </lineage>
</organism>
<dbReference type="AlphaFoldDB" id="A0ABD3R1B7"/>
<evidence type="ECO:0000313" key="3">
    <source>
        <dbReference type="Proteomes" id="UP001530377"/>
    </source>
</evidence>
<dbReference type="EMBL" id="JALLPB020000877">
    <property type="protein sequence ID" value="KAL3806153.1"/>
    <property type="molecule type" value="Genomic_DNA"/>
</dbReference>
<dbReference type="Gene3D" id="1.20.144.10">
    <property type="entry name" value="Phosphatidic acid phosphatase type 2/haloperoxidase"/>
    <property type="match status" value="1"/>
</dbReference>
<comment type="caution">
    <text evidence="2">The sequence shown here is derived from an EMBL/GenBank/DDBJ whole genome shotgun (WGS) entry which is preliminary data.</text>
</comment>
<dbReference type="Proteomes" id="UP001530377">
    <property type="component" value="Unassembled WGS sequence"/>
</dbReference>
<keyword evidence="1" id="KW-1133">Transmembrane helix</keyword>
<gene>
    <name evidence="2" type="ORF">ACHAXA_011195</name>
</gene>
<dbReference type="InterPro" id="IPR036938">
    <property type="entry name" value="PAP2/HPO_sf"/>
</dbReference>
<protein>
    <recommendedName>
        <fullName evidence="4">Dolichyldiphosphatase</fullName>
    </recommendedName>
</protein>
<feature type="transmembrane region" description="Helical" evidence="1">
    <location>
        <begin position="359"/>
        <end position="378"/>
    </location>
</feature>
<reference evidence="2 3" key="1">
    <citation type="submission" date="2024-10" db="EMBL/GenBank/DDBJ databases">
        <title>Updated reference genomes for cyclostephanoid diatoms.</title>
        <authorList>
            <person name="Roberts W.R."/>
            <person name="Alverson A.J."/>
        </authorList>
    </citation>
    <scope>NUCLEOTIDE SEQUENCE [LARGE SCALE GENOMIC DNA]</scope>
    <source>
        <strain evidence="2 3">AJA228-03</strain>
    </source>
</reference>
<evidence type="ECO:0008006" key="4">
    <source>
        <dbReference type="Google" id="ProtNLM"/>
    </source>
</evidence>
<accession>A0ABD3R1B7</accession>
<feature type="transmembrane region" description="Helical" evidence="1">
    <location>
        <begin position="203"/>
        <end position="224"/>
    </location>
</feature>
<name>A0ABD3R1B7_9STRA</name>
<feature type="transmembrane region" description="Helical" evidence="1">
    <location>
        <begin position="15"/>
        <end position="33"/>
    </location>
</feature>
<keyword evidence="1" id="KW-0812">Transmembrane</keyword>
<feature type="transmembrane region" description="Helical" evidence="1">
    <location>
        <begin position="123"/>
        <end position="146"/>
    </location>
</feature>
<keyword evidence="3" id="KW-1185">Reference proteome</keyword>
<proteinExistence type="predicted"/>
<dbReference type="PANTHER" id="PTHR14969">
    <property type="entry name" value="SPHINGOSINE-1-PHOSPHATE PHOSPHOHYDROLASE"/>
    <property type="match status" value="1"/>
</dbReference>
<keyword evidence="1" id="KW-0472">Membrane</keyword>